<gene>
    <name evidence="2" type="ORF">METZ01_LOCUS288734</name>
</gene>
<reference evidence="2" key="1">
    <citation type="submission" date="2018-05" db="EMBL/GenBank/DDBJ databases">
        <authorList>
            <person name="Lanie J.A."/>
            <person name="Ng W.-L."/>
            <person name="Kazmierczak K.M."/>
            <person name="Andrzejewski T.M."/>
            <person name="Davidsen T.M."/>
            <person name="Wayne K.J."/>
            <person name="Tettelin H."/>
            <person name="Glass J.I."/>
            <person name="Rusch D."/>
            <person name="Podicherti R."/>
            <person name="Tsui H.-C.T."/>
            <person name="Winkler M.E."/>
        </authorList>
    </citation>
    <scope>NUCLEOTIDE SEQUENCE</scope>
</reference>
<proteinExistence type="predicted"/>
<keyword evidence="1" id="KW-0812">Transmembrane</keyword>
<evidence type="ECO:0008006" key="3">
    <source>
        <dbReference type="Google" id="ProtNLM"/>
    </source>
</evidence>
<dbReference type="EMBL" id="UINC01086955">
    <property type="protein sequence ID" value="SVC35880.1"/>
    <property type="molecule type" value="Genomic_DNA"/>
</dbReference>
<accession>A0A382LGX5</accession>
<protein>
    <recommendedName>
        <fullName evidence="3">DUF4190 domain-containing protein</fullName>
    </recommendedName>
</protein>
<feature type="transmembrane region" description="Helical" evidence="1">
    <location>
        <begin position="57"/>
        <end position="82"/>
    </location>
</feature>
<organism evidence="2">
    <name type="scientific">marine metagenome</name>
    <dbReference type="NCBI Taxonomy" id="408172"/>
    <lineage>
        <taxon>unclassified sequences</taxon>
        <taxon>metagenomes</taxon>
        <taxon>ecological metagenomes</taxon>
    </lineage>
</organism>
<sequence>METQPHPQGIPTEPKTSGLAVASFIMAFLPLLNCIGFILGIVALVKIKNPINRLKGSGLAIGGLVISVVIWPVIFGLASMMLPALARAKAKANRIKCVNNLSSIGKAHTGFAMDNAERMPWQLIPTQRQIHFGSGANQGLTVGGIFGLPAMKSELQTAKILVSPCDPERALANENMQM</sequence>
<name>A0A382LGX5_9ZZZZ</name>
<keyword evidence="1" id="KW-0472">Membrane</keyword>
<dbReference type="AlphaFoldDB" id="A0A382LGX5"/>
<evidence type="ECO:0000256" key="1">
    <source>
        <dbReference type="SAM" id="Phobius"/>
    </source>
</evidence>
<feature type="non-terminal residue" evidence="2">
    <location>
        <position position="178"/>
    </location>
</feature>
<feature type="transmembrane region" description="Helical" evidence="1">
    <location>
        <begin position="20"/>
        <end position="45"/>
    </location>
</feature>
<keyword evidence="1" id="KW-1133">Transmembrane helix</keyword>
<evidence type="ECO:0000313" key="2">
    <source>
        <dbReference type="EMBL" id="SVC35880.1"/>
    </source>
</evidence>